<dbReference type="Gene3D" id="3.40.50.300">
    <property type="entry name" value="P-loop containing nucleotide triphosphate hydrolases"/>
    <property type="match status" value="2"/>
</dbReference>
<comment type="subcellular location">
    <subcellularLocation>
        <location evidence="12">Nucleus</location>
    </subcellularLocation>
    <subcellularLocation>
        <location evidence="12">Mitochondrion</location>
    </subcellularLocation>
</comment>
<dbReference type="SUPFAM" id="SSF52540">
    <property type="entry name" value="P-loop containing nucleoside triphosphate hydrolases"/>
    <property type="match status" value="2"/>
</dbReference>
<dbReference type="PANTHER" id="PTHR47642">
    <property type="entry name" value="ATP-DEPENDENT DNA HELICASE"/>
    <property type="match status" value="1"/>
</dbReference>
<dbReference type="InterPro" id="IPR051055">
    <property type="entry name" value="PIF1_helicase"/>
</dbReference>
<feature type="domain" description="DNA helicase Pif1-like 2B" evidence="15">
    <location>
        <begin position="602"/>
        <end position="643"/>
    </location>
</feature>
<evidence type="ECO:0000256" key="12">
    <source>
        <dbReference type="HAMAP-Rule" id="MF_03176"/>
    </source>
</evidence>
<dbReference type="EMBL" id="JAQQWP010000003">
    <property type="protein sequence ID" value="KAK8123417.1"/>
    <property type="molecule type" value="Genomic_DNA"/>
</dbReference>
<feature type="DNA-binding region" evidence="12">
    <location>
        <begin position="761"/>
        <end position="780"/>
    </location>
</feature>
<dbReference type="CDD" id="cd18037">
    <property type="entry name" value="DEXSc_Pif1_like"/>
    <property type="match status" value="1"/>
</dbReference>
<dbReference type="CDD" id="cd18809">
    <property type="entry name" value="SF1_C_RecD"/>
    <property type="match status" value="1"/>
</dbReference>
<feature type="compositionally biased region" description="Polar residues" evidence="13">
    <location>
        <begin position="219"/>
        <end position="231"/>
    </location>
</feature>
<feature type="region of interest" description="Disordered" evidence="13">
    <location>
        <begin position="63"/>
        <end position="136"/>
    </location>
</feature>
<dbReference type="GO" id="GO:0005524">
    <property type="term" value="F:ATP binding"/>
    <property type="evidence" value="ECO:0007669"/>
    <property type="project" value="UniProtKB-UniRule"/>
</dbReference>
<evidence type="ECO:0000256" key="2">
    <source>
        <dbReference type="ARBA" id="ARBA00022763"/>
    </source>
</evidence>
<evidence type="ECO:0000256" key="8">
    <source>
        <dbReference type="ARBA" id="ARBA00023172"/>
    </source>
</evidence>
<keyword evidence="7 12" id="KW-0496">Mitochondrion</keyword>
<comment type="catalytic activity">
    <reaction evidence="12">
        <text>ATP + H2O = ADP + phosphate + H(+)</text>
        <dbReference type="Rhea" id="RHEA:13065"/>
        <dbReference type="ChEBI" id="CHEBI:15377"/>
        <dbReference type="ChEBI" id="CHEBI:15378"/>
        <dbReference type="ChEBI" id="CHEBI:30616"/>
        <dbReference type="ChEBI" id="CHEBI:43474"/>
        <dbReference type="ChEBI" id="CHEBI:456216"/>
        <dbReference type="EC" id="5.6.2.3"/>
    </reaction>
</comment>
<evidence type="ECO:0000256" key="11">
    <source>
        <dbReference type="ARBA" id="ARBA00023242"/>
    </source>
</evidence>
<keyword evidence="17" id="KW-1185">Reference proteome</keyword>
<keyword evidence="6 12" id="KW-0238">DNA-binding</keyword>
<comment type="cofactor">
    <cofactor evidence="12">
        <name>Mg(2+)</name>
        <dbReference type="ChEBI" id="CHEBI:18420"/>
    </cofactor>
</comment>
<feature type="compositionally biased region" description="Basic and acidic residues" evidence="13">
    <location>
        <begin position="571"/>
        <end position="580"/>
    </location>
</feature>
<sequence length="843" mass="93055">MTPTALRIRLPSRPLLASWNLLVPPASRQRARACALSRHAYTHITSSSPLEAQTMFKRANQKYQASAPSVSQAQPSKPAFASSPRDGNIIDLVSSGHSRGPPDASLGSSKAYGQSQLQSRSNGSMSRSSTGSSVTSFIKPAGSLPTLYSKSDSFKEEPVVHQAGSVRGTAIDSVYIAEDDFSDDDDLELDYACPSALPSLPPPPKPAKPVIEAPVAEPSTSQTAIPWTSSPEAHRYPPQKTIQPPPKRQTPSSLTPEQPVRKKRQLPGHWFKDKGKSKDEPIDLDIVADRNNTSMATPTATPAKPKDKTLLWNATQSAIKDKRAQLKNKRAFSTSRNTEGSVPPEELRSVVDSHSTKKNAAVSLSSEQRHVIDLVLGQNQSVFFTGPAGTGKSVLMRAIIEELKKKWARDPERVSVTASTGLAACNIGGQTLHSFAGIGLGKEDVPTLVKKIRRNQKAKNHCSDYTEQWTALGGIQLVITGDFFQLPPVPDKQKRDVKFAFEAATWTTSIDHTIGLTQVFRQRDPDFANMLNEMRLGRISEQTVQTFKQLSRPLTFADGLDVTELFPTRQEVERSNEQRLRSLPGQTQRYDSTDTGHPDIRDRLLENMMAPKAIELRKGAQVMLIKNLDETLVNGSLGKVKGFMCEAVFERSKFDETGSEDEGNPEAPVKQIKGYSREPDANAIKDLKEYPVVQFTTVDGFHRTMLMLPEDWKVELPNGEIQAQRRQVPLILAWALSIHKAQGQTLERVKVDLGKVFEKGQAYVALSRATNKQGLQVLRFDKNRVMAHPRVIQFYNKLYSAETAMMKKPTPSLSEFTSRGLSEPRGRGITSIDDDEEAMAAYG</sequence>
<dbReference type="GO" id="GO:0003677">
    <property type="term" value="F:DNA binding"/>
    <property type="evidence" value="ECO:0007669"/>
    <property type="project" value="UniProtKB-KW"/>
</dbReference>
<dbReference type="HAMAP" id="MF_03176">
    <property type="entry name" value="PIF1"/>
    <property type="match status" value="1"/>
</dbReference>
<feature type="region of interest" description="Disordered" evidence="13">
    <location>
        <begin position="326"/>
        <end position="354"/>
    </location>
</feature>
<feature type="domain" description="DNA helicase Pif1-like DEAD-box helicase" evidence="14">
    <location>
        <begin position="470"/>
        <end position="543"/>
    </location>
</feature>
<gene>
    <name evidence="12" type="primary">PIF1</name>
    <name evidence="16" type="ORF">PG999_003335</name>
</gene>
<protein>
    <recommendedName>
        <fullName evidence="12">ATP-dependent DNA helicase PIF1</fullName>
        <ecNumber evidence="12">5.6.2.3</ecNumber>
    </recommendedName>
    <alternativeName>
        <fullName evidence="12">DNA 5'-3' helicase PIF1</fullName>
    </alternativeName>
    <alternativeName>
        <fullName evidence="12">DNA repair and recombination helicase PIF1</fullName>
    </alternativeName>
</protein>
<dbReference type="GO" id="GO:0000723">
    <property type="term" value="P:telomere maintenance"/>
    <property type="evidence" value="ECO:0007669"/>
    <property type="project" value="InterPro"/>
</dbReference>
<feature type="compositionally biased region" description="Polar residues" evidence="13">
    <location>
        <begin position="331"/>
        <end position="340"/>
    </location>
</feature>
<dbReference type="GO" id="GO:0006281">
    <property type="term" value="P:DNA repair"/>
    <property type="evidence" value="ECO:0007669"/>
    <property type="project" value="UniProtKB-UniRule"/>
</dbReference>
<comment type="similarity">
    <text evidence="12">Belongs to the helicase family. PIF1 subfamily.</text>
</comment>
<dbReference type="PANTHER" id="PTHR47642:SF5">
    <property type="entry name" value="ATP-DEPENDENT DNA HELICASE"/>
    <property type="match status" value="1"/>
</dbReference>
<organism evidence="16 17">
    <name type="scientific">Apiospora kogelbergensis</name>
    <dbReference type="NCBI Taxonomy" id="1337665"/>
    <lineage>
        <taxon>Eukaryota</taxon>
        <taxon>Fungi</taxon>
        <taxon>Dikarya</taxon>
        <taxon>Ascomycota</taxon>
        <taxon>Pezizomycotina</taxon>
        <taxon>Sordariomycetes</taxon>
        <taxon>Xylariomycetidae</taxon>
        <taxon>Amphisphaeriales</taxon>
        <taxon>Apiosporaceae</taxon>
        <taxon>Apiospora</taxon>
    </lineage>
</organism>
<evidence type="ECO:0000256" key="13">
    <source>
        <dbReference type="SAM" id="MobiDB-lite"/>
    </source>
</evidence>
<keyword evidence="4 12" id="KW-0347">Helicase</keyword>
<evidence type="ECO:0000256" key="10">
    <source>
        <dbReference type="ARBA" id="ARBA00023235"/>
    </source>
</evidence>
<keyword evidence="5 12" id="KW-0067">ATP-binding</keyword>
<feature type="compositionally biased region" description="Acidic residues" evidence="13">
    <location>
        <begin position="832"/>
        <end position="843"/>
    </location>
</feature>
<dbReference type="InterPro" id="IPR048293">
    <property type="entry name" value="PIF1_RRM3_pfh1"/>
</dbReference>
<comment type="subunit">
    <text evidence="12">Monomer.</text>
</comment>
<feature type="compositionally biased region" description="Low complexity" evidence="13">
    <location>
        <begin position="208"/>
        <end position="218"/>
    </location>
</feature>
<feature type="binding site" evidence="12">
    <location>
        <begin position="386"/>
        <end position="393"/>
    </location>
    <ligand>
        <name>ATP</name>
        <dbReference type="ChEBI" id="CHEBI:30616"/>
    </ligand>
</feature>
<keyword evidence="3 12" id="KW-0378">Hydrolase</keyword>
<feature type="domain" description="DNA helicase Pif1-like DEAD-box helicase" evidence="14">
    <location>
        <begin position="364"/>
        <end position="461"/>
    </location>
</feature>
<keyword evidence="8 12" id="KW-0233">DNA recombination</keyword>
<comment type="function">
    <text evidence="12">DNA-dependent ATPase and 5'-3' DNA helicase required for the maintenance of both mitochondrial and nuclear genome stability.</text>
</comment>
<feature type="compositionally biased region" description="Low complexity" evidence="13">
    <location>
        <begin position="119"/>
        <end position="136"/>
    </location>
</feature>
<keyword evidence="2 12" id="KW-0227">DNA damage</keyword>
<evidence type="ECO:0000256" key="7">
    <source>
        <dbReference type="ARBA" id="ARBA00023128"/>
    </source>
</evidence>
<evidence type="ECO:0000256" key="1">
    <source>
        <dbReference type="ARBA" id="ARBA00022741"/>
    </source>
</evidence>
<evidence type="ECO:0000313" key="16">
    <source>
        <dbReference type="EMBL" id="KAK8123417.1"/>
    </source>
</evidence>
<keyword evidence="11 12" id="KW-0539">Nucleus</keyword>
<dbReference type="GO" id="GO:0005739">
    <property type="term" value="C:mitochondrion"/>
    <property type="evidence" value="ECO:0007669"/>
    <property type="project" value="UniProtKB-SubCell"/>
</dbReference>
<dbReference type="AlphaFoldDB" id="A0AAW0R3B8"/>
<dbReference type="GO" id="GO:0005634">
    <property type="term" value="C:nucleus"/>
    <property type="evidence" value="ECO:0007669"/>
    <property type="project" value="UniProtKB-SubCell"/>
</dbReference>
<feature type="region of interest" description="Disordered" evidence="13">
    <location>
        <begin position="810"/>
        <end position="843"/>
    </location>
</feature>
<feature type="compositionally biased region" description="Low complexity" evidence="13">
    <location>
        <begin position="64"/>
        <end position="79"/>
    </location>
</feature>
<evidence type="ECO:0000259" key="14">
    <source>
        <dbReference type="Pfam" id="PF05970"/>
    </source>
</evidence>
<keyword evidence="10 12" id="KW-0413">Isomerase</keyword>
<dbReference type="GO" id="GO:0043139">
    <property type="term" value="F:5'-3' DNA helicase activity"/>
    <property type="evidence" value="ECO:0007669"/>
    <property type="project" value="UniProtKB-UniRule"/>
</dbReference>
<dbReference type="InterPro" id="IPR027417">
    <property type="entry name" value="P-loop_NTPase"/>
</dbReference>
<feature type="compositionally biased region" description="Polar residues" evidence="13">
    <location>
        <begin position="811"/>
        <end position="820"/>
    </location>
</feature>
<evidence type="ECO:0000259" key="15">
    <source>
        <dbReference type="Pfam" id="PF21530"/>
    </source>
</evidence>
<feature type="compositionally biased region" description="Basic and acidic residues" evidence="13">
    <location>
        <begin position="270"/>
        <end position="281"/>
    </location>
</feature>
<accession>A0AAW0R3B8</accession>
<dbReference type="GO" id="GO:0016787">
    <property type="term" value="F:hydrolase activity"/>
    <property type="evidence" value="ECO:0007669"/>
    <property type="project" value="UniProtKB-KW"/>
</dbReference>
<evidence type="ECO:0000256" key="6">
    <source>
        <dbReference type="ARBA" id="ARBA00023125"/>
    </source>
</evidence>
<keyword evidence="1 12" id="KW-0547">Nucleotide-binding</keyword>
<name>A0AAW0R3B8_9PEZI</name>
<dbReference type="Pfam" id="PF21530">
    <property type="entry name" value="Pif1_2B_dom"/>
    <property type="match status" value="1"/>
</dbReference>
<dbReference type="InterPro" id="IPR049163">
    <property type="entry name" value="Pif1-like_2B_dom"/>
</dbReference>
<feature type="compositionally biased region" description="Polar residues" evidence="13">
    <location>
        <begin position="106"/>
        <end position="118"/>
    </location>
</feature>
<keyword evidence="9 12" id="KW-0234">DNA repair</keyword>
<evidence type="ECO:0000256" key="5">
    <source>
        <dbReference type="ARBA" id="ARBA00022840"/>
    </source>
</evidence>
<dbReference type="Proteomes" id="UP001392437">
    <property type="component" value="Unassembled WGS sequence"/>
</dbReference>
<evidence type="ECO:0000256" key="9">
    <source>
        <dbReference type="ARBA" id="ARBA00023204"/>
    </source>
</evidence>
<proteinExistence type="inferred from homology"/>
<reference evidence="16 17" key="1">
    <citation type="submission" date="2023-01" db="EMBL/GenBank/DDBJ databases">
        <title>Analysis of 21 Apiospora genomes using comparative genomics revels a genus with tremendous synthesis potential of carbohydrate active enzymes and secondary metabolites.</title>
        <authorList>
            <person name="Sorensen T."/>
        </authorList>
    </citation>
    <scope>NUCLEOTIDE SEQUENCE [LARGE SCALE GENOMIC DNA]</scope>
    <source>
        <strain evidence="16 17">CBS 117206</strain>
    </source>
</reference>
<evidence type="ECO:0000256" key="4">
    <source>
        <dbReference type="ARBA" id="ARBA00022806"/>
    </source>
</evidence>
<evidence type="ECO:0000256" key="3">
    <source>
        <dbReference type="ARBA" id="ARBA00022801"/>
    </source>
</evidence>
<evidence type="ECO:0000313" key="17">
    <source>
        <dbReference type="Proteomes" id="UP001392437"/>
    </source>
</evidence>
<feature type="region of interest" description="Disordered" evidence="13">
    <location>
        <begin position="193"/>
        <end position="282"/>
    </location>
</feature>
<dbReference type="InterPro" id="IPR010285">
    <property type="entry name" value="DNA_helicase_pif1-like_DEAD"/>
</dbReference>
<feature type="region of interest" description="Disordered" evidence="13">
    <location>
        <begin position="571"/>
        <end position="597"/>
    </location>
</feature>
<dbReference type="EC" id="5.6.2.3" evidence="12"/>
<comment type="caution">
    <text evidence="16">The sequence shown here is derived from an EMBL/GenBank/DDBJ whole genome shotgun (WGS) entry which is preliminary data.</text>
</comment>
<dbReference type="GO" id="GO:0006310">
    <property type="term" value="P:DNA recombination"/>
    <property type="evidence" value="ECO:0007669"/>
    <property type="project" value="UniProtKB-UniRule"/>
</dbReference>
<dbReference type="Pfam" id="PF05970">
    <property type="entry name" value="PIF1"/>
    <property type="match status" value="2"/>
</dbReference>
<feature type="compositionally biased region" description="Basic and acidic residues" evidence="13">
    <location>
        <begin position="345"/>
        <end position="354"/>
    </location>
</feature>